<dbReference type="PROSITE" id="PS51318">
    <property type="entry name" value="TAT"/>
    <property type="match status" value="1"/>
</dbReference>
<accession>A0A4Y8KMI4</accession>
<dbReference type="Gene3D" id="3.20.20.190">
    <property type="entry name" value="Phosphatidylinositol (PI) phosphodiesterase"/>
    <property type="match status" value="1"/>
</dbReference>
<name>A0A4Y8KMI4_9MICO</name>
<dbReference type="RefSeq" id="WP_134173080.1">
    <property type="nucleotide sequence ID" value="NZ_SODI01000001.1"/>
</dbReference>
<reference evidence="1 2" key="1">
    <citation type="submission" date="2019-03" db="EMBL/GenBank/DDBJ databases">
        <title>Genomics of glacier-inhabiting Cryobacterium strains.</title>
        <authorList>
            <person name="Liu Q."/>
            <person name="Xin Y.-H."/>
        </authorList>
    </citation>
    <scope>NUCLEOTIDE SEQUENCE [LARGE SCALE GENOMIC DNA]</scope>
    <source>
        <strain evidence="1 2">CGMCC 1.4292</strain>
    </source>
</reference>
<evidence type="ECO:0000313" key="2">
    <source>
        <dbReference type="Proteomes" id="UP000298218"/>
    </source>
</evidence>
<dbReference type="CDD" id="cd08556">
    <property type="entry name" value="GDPD"/>
    <property type="match status" value="1"/>
</dbReference>
<organism evidence="1 2">
    <name type="scientific">Cryobacterium psychrophilum</name>
    <dbReference type="NCBI Taxonomy" id="41988"/>
    <lineage>
        <taxon>Bacteria</taxon>
        <taxon>Bacillati</taxon>
        <taxon>Actinomycetota</taxon>
        <taxon>Actinomycetes</taxon>
        <taxon>Micrococcales</taxon>
        <taxon>Microbacteriaceae</taxon>
        <taxon>Cryobacterium</taxon>
    </lineage>
</organism>
<dbReference type="SUPFAM" id="SSF51695">
    <property type="entry name" value="PLC-like phosphodiesterases"/>
    <property type="match status" value="1"/>
</dbReference>
<dbReference type="Gene3D" id="2.60.120.560">
    <property type="entry name" value="Exo-inulinase, domain 1"/>
    <property type="match status" value="1"/>
</dbReference>
<keyword evidence="2" id="KW-1185">Reference proteome</keyword>
<proteinExistence type="predicted"/>
<dbReference type="InterPro" id="IPR017946">
    <property type="entry name" value="PLC-like_Pdiesterase_TIM-brl"/>
</dbReference>
<sequence length="486" mass="52440">MPLNRRQFLWLGATTFALTACQSAAPPPIASPTPTASVGPNPLDVLFATAPVFIAHRGSGDNWVEHTFDAYTRSIAFGAPAVEVSVGASSDGVLLCHHDATTTRMTGEQLVIAETSWDTLSGLHNDAREWLGPSAALQPIPRLDDVLTAVAHQNVVFIEDKQGTHQPQLVSLMKSFPEATSHFVWKQSVEYEPPAAILAAGYKTWGYFTKDLYARAEELGAAHDYLGVEHSATDAEIAQVVALGKPVVAWPIHYRSMRDRMLSLGVTGMMCSNVPYASTAVPSATTDAFASGLRAPGDLPWTMDKGTELQPVITAETASIAISAKGTQSYLMGSLCPVPADAYTLTFEMRWPSELPPDSSDHAGIAFGTPDDRPYRVRIVGDTPGYHVTVRASGRVELFSRAAQTKRGASLGAIRTAATRPGQWIRLQITVTPGGIRVSRVDGVGWSLDSSDTSYRGQYFWLCKNYYAGPPVEFRSISVTPVSDQE</sequence>
<dbReference type="OrthoDB" id="3268277at2"/>
<dbReference type="PANTHER" id="PTHR46211">
    <property type="entry name" value="GLYCEROPHOSPHORYL DIESTER PHOSPHODIESTERASE"/>
    <property type="match status" value="1"/>
</dbReference>
<dbReference type="PANTHER" id="PTHR46211:SF14">
    <property type="entry name" value="GLYCEROPHOSPHODIESTER PHOSPHODIESTERASE"/>
    <property type="match status" value="1"/>
</dbReference>
<dbReference type="PROSITE" id="PS51704">
    <property type="entry name" value="GP_PDE"/>
    <property type="match status" value="1"/>
</dbReference>
<protein>
    <submittedName>
        <fullName evidence="1">Uncharacterized protein</fullName>
    </submittedName>
</protein>
<dbReference type="Pfam" id="PF03009">
    <property type="entry name" value="GDPD"/>
    <property type="match status" value="1"/>
</dbReference>
<dbReference type="InterPro" id="IPR030395">
    <property type="entry name" value="GP_PDE_dom"/>
</dbReference>
<comment type="caution">
    <text evidence="1">The sequence shown here is derived from an EMBL/GenBank/DDBJ whole genome shotgun (WGS) entry which is preliminary data.</text>
</comment>
<dbReference type="AlphaFoldDB" id="A0A4Y8KMI4"/>
<gene>
    <name evidence="1" type="ORF">E3T53_11670</name>
</gene>
<dbReference type="Proteomes" id="UP000298218">
    <property type="component" value="Unassembled WGS sequence"/>
</dbReference>
<dbReference type="PROSITE" id="PS51257">
    <property type="entry name" value="PROKAR_LIPOPROTEIN"/>
    <property type="match status" value="1"/>
</dbReference>
<dbReference type="InterPro" id="IPR006311">
    <property type="entry name" value="TAT_signal"/>
</dbReference>
<dbReference type="EMBL" id="SOHQ01000031">
    <property type="protein sequence ID" value="TFD77467.1"/>
    <property type="molecule type" value="Genomic_DNA"/>
</dbReference>
<dbReference type="GO" id="GO:0006629">
    <property type="term" value="P:lipid metabolic process"/>
    <property type="evidence" value="ECO:0007669"/>
    <property type="project" value="InterPro"/>
</dbReference>
<dbReference type="GO" id="GO:0008081">
    <property type="term" value="F:phosphoric diester hydrolase activity"/>
    <property type="evidence" value="ECO:0007669"/>
    <property type="project" value="InterPro"/>
</dbReference>
<evidence type="ECO:0000313" key="1">
    <source>
        <dbReference type="EMBL" id="TFD77467.1"/>
    </source>
</evidence>